<organism evidence="1">
    <name type="scientific">viral metagenome</name>
    <dbReference type="NCBI Taxonomy" id="1070528"/>
    <lineage>
        <taxon>unclassified sequences</taxon>
        <taxon>metagenomes</taxon>
        <taxon>organismal metagenomes</taxon>
    </lineage>
</organism>
<accession>A0A6C0B9I7</accession>
<dbReference type="AlphaFoldDB" id="A0A6C0B9I7"/>
<protein>
    <submittedName>
        <fullName evidence="1">Uncharacterized protein</fullName>
    </submittedName>
</protein>
<sequence length="90" mass="10579">MSNTAVIDYLIEMRTTIEEQRSFFILQLKEPTEIMVPRCKKIISDLTILLENIDETLKAECIHTYVEDWIDITSERSQKITYCSTCHSTF</sequence>
<proteinExistence type="predicted"/>
<name>A0A6C0B9I7_9ZZZZ</name>
<evidence type="ECO:0000313" key="1">
    <source>
        <dbReference type="EMBL" id="QHS88905.1"/>
    </source>
</evidence>
<dbReference type="EMBL" id="MN739103">
    <property type="protein sequence ID" value="QHS88905.1"/>
    <property type="molecule type" value="Genomic_DNA"/>
</dbReference>
<reference evidence="1" key="1">
    <citation type="journal article" date="2020" name="Nature">
        <title>Giant virus diversity and host interactions through global metagenomics.</title>
        <authorList>
            <person name="Schulz F."/>
            <person name="Roux S."/>
            <person name="Paez-Espino D."/>
            <person name="Jungbluth S."/>
            <person name="Walsh D.A."/>
            <person name="Denef V.J."/>
            <person name="McMahon K.D."/>
            <person name="Konstantinidis K.T."/>
            <person name="Eloe-Fadrosh E.A."/>
            <person name="Kyrpides N.C."/>
            <person name="Woyke T."/>
        </authorList>
    </citation>
    <scope>NUCLEOTIDE SEQUENCE</scope>
    <source>
        <strain evidence="1">GVMAG-M-3300010158-59</strain>
    </source>
</reference>